<dbReference type="EMBL" id="JAOAMV010000006">
    <property type="protein sequence ID" value="MCT2559796.1"/>
    <property type="molecule type" value="Genomic_DNA"/>
</dbReference>
<keyword evidence="3" id="KW-1185">Reference proteome</keyword>
<evidence type="ECO:0000256" key="1">
    <source>
        <dbReference type="SAM" id="MobiDB-lite"/>
    </source>
</evidence>
<sequence>MNTQFRRAAAAALVMTLTGGCGEGSGGPTQGAAVSSGQTGGSGTTSNAPSNTYPPAPANANGPVSYDAVGWSKDHKAGTISEIAPADFTFAWDGQSYYNVAIARVGAGRLRYFFGRNGNASVFSLEQADGTVIPVAVSWVATEPLLARAESVFYHYPASGTSTPAREFSGALILGRLTGAAAMPTAGTRTYRFQSQGTGTAEFTADFASGTLAGNLAISYQDAWGPYPPTPATLSNLVWSPDRTSFSATYTLAGTPGEGTLKGWFFGPGAETLGLAWKGPVGDPYDSTTTYEVFGAWRLD</sequence>
<dbReference type="Proteomes" id="UP001142648">
    <property type="component" value="Unassembled WGS sequence"/>
</dbReference>
<organism evidence="2 3">
    <name type="scientific">Tsuneonella litorea</name>
    <dbReference type="NCBI Taxonomy" id="2976475"/>
    <lineage>
        <taxon>Bacteria</taxon>
        <taxon>Pseudomonadati</taxon>
        <taxon>Pseudomonadota</taxon>
        <taxon>Alphaproteobacteria</taxon>
        <taxon>Sphingomonadales</taxon>
        <taxon>Erythrobacteraceae</taxon>
        <taxon>Tsuneonella</taxon>
    </lineage>
</organism>
<evidence type="ECO:0000313" key="3">
    <source>
        <dbReference type="Proteomes" id="UP001142648"/>
    </source>
</evidence>
<dbReference type="RefSeq" id="WP_259962753.1">
    <property type="nucleotide sequence ID" value="NZ_JAOAMV010000006.1"/>
</dbReference>
<dbReference type="InterPro" id="IPR011250">
    <property type="entry name" value="OMP/PagP_B-barrel"/>
</dbReference>
<dbReference type="AlphaFoldDB" id="A0A9X2W537"/>
<dbReference type="Gene3D" id="2.40.160.90">
    <property type="match status" value="1"/>
</dbReference>
<feature type="region of interest" description="Disordered" evidence="1">
    <location>
        <begin position="24"/>
        <end position="59"/>
    </location>
</feature>
<gene>
    <name evidence="2" type="ORF">N0B51_12490</name>
</gene>
<proteinExistence type="predicted"/>
<evidence type="ECO:0000313" key="2">
    <source>
        <dbReference type="EMBL" id="MCT2559796.1"/>
    </source>
</evidence>
<dbReference type="PROSITE" id="PS51257">
    <property type="entry name" value="PROKAR_LIPOPROTEIN"/>
    <property type="match status" value="1"/>
</dbReference>
<reference evidence="2" key="1">
    <citation type="submission" date="2022-09" db="EMBL/GenBank/DDBJ databases">
        <title>The genome sequence of Tsuneonella sp. YG55.</title>
        <authorList>
            <person name="Liu Y."/>
        </authorList>
    </citation>
    <scope>NUCLEOTIDE SEQUENCE</scope>
    <source>
        <strain evidence="2">YG55</strain>
    </source>
</reference>
<protein>
    <submittedName>
        <fullName evidence="2">Transferrin-binding protein-like solute binding protein</fullName>
    </submittedName>
</protein>
<dbReference type="SUPFAM" id="SSF56925">
    <property type="entry name" value="OMPA-like"/>
    <property type="match status" value="1"/>
</dbReference>
<name>A0A9X2W537_9SPHN</name>
<comment type="caution">
    <text evidence="2">The sequence shown here is derived from an EMBL/GenBank/DDBJ whole genome shotgun (WGS) entry which is preliminary data.</text>
</comment>
<accession>A0A9X2W537</accession>